<evidence type="ECO:0000313" key="11">
    <source>
        <dbReference type="Proteomes" id="UP000249061"/>
    </source>
</evidence>
<reference evidence="10 11" key="1">
    <citation type="submission" date="2017-08" db="EMBL/GenBank/DDBJ databases">
        <title>Infants hospitalized years apart are colonized by the same room-sourced microbial strains.</title>
        <authorList>
            <person name="Brooks B."/>
            <person name="Olm M.R."/>
            <person name="Firek B.A."/>
            <person name="Baker R."/>
            <person name="Thomas B.C."/>
            <person name="Morowitz M.J."/>
            <person name="Banfield J.F."/>
        </authorList>
    </citation>
    <scope>NUCLEOTIDE SEQUENCE [LARGE SCALE GENOMIC DNA]</scope>
    <source>
        <strain evidence="10">S2_003_000_R2_14</strain>
    </source>
</reference>
<dbReference type="AlphaFoldDB" id="A0A2W5THJ0"/>
<dbReference type="HAMAP" id="MF_00137">
    <property type="entry name" value="SAICAR_synth"/>
    <property type="match status" value="1"/>
</dbReference>
<dbReference type="Pfam" id="PF01259">
    <property type="entry name" value="SAICAR_synt"/>
    <property type="match status" value="1"/>
</dbReference>
<comment type="caution">
    <text evidence="10">The sequence shown here is derived from an EMBL/GenBank/DDBJ whole genome shotgun (WGS) entry which is preliminary data.</text>
</comment>
<keyword evidence="5 8" id="KW-0658">Purine biosynthesis</keyword>
<dbReference type="UniPathway" id="UPA00074">
    <property type="reaction ID" value="UER00131"/>
</dbReference>
<dbReference type="InterPro" id="IPR028923">
    <property type="entry name" value="SAICAR_synt/ADE2_N"/>
</dbReference>
<dbReference type="PANTHER" id="PTHR43700:SF1">
    <property type="entry name" value="PHOSPHORIBOSYLAMINOIMIDAZOLE-SUCCINOCARBOXAMIDE SYNTHASE"/>
    <property type="match status" value="1"/>
</dbReference>
<evidence type="ECO:0000313" key="10">
    <source>
        <dbReference type="EMBL" id="PZR12723.1"/>
    </source>
</evidence>
<dbReference type="Proteomes" id="UP000249061">
    <property type="component" value="Unassembled WGS sequence"/>
</dbReference>
<dbReference type="GO" id="GO:0006189">
    <property type="term" value="P:'de novo' IMP biosynthetic process"/>
    <property type="evidence" value="ECO:0007669"/>
    <property type="project" value="UniProtKB-UniRule"/>
</dbReference>
<dbReference type="CDD" id="cd01414">
    <property type="entry name" value="SAICAR_synt_Sc"/>
    <property type="match status" value="1"/>
</dbReference>
<dbReference type="PROSITE" id="PS01058">
    <property type="entry name" value="SAICAR_SYNTHETASE_2"/>
    <property type="match status" value="1"/>
</dbReference>
<proteinExistence type="inferred from homology"/>
<dbReference type="Gene3D" id="3.30.200.20">
    <property type="entry name" value="Phosphorylase Kinase, domain 1"/>
    <property type="match status" value="1"/>
</dbReference>
<evidence type="ECO:0000256" key="4">
    <source>
        <dbReference type="ARBA" id="ARBA00022741"/>
    </source>
</evidence>
<dbReference type="Gene3D" id="3.30.470.20">
    <property type="entry name" value="ATP-grasp fold, B domain"/>
    <property type="match status" value="1"/>
</dbReference>
<dbReference type="GO" id="GO:0004639">
    <property type="term" value="F:phosphoribosylaminoimidazolesuccinocarboxamide synthase activity"/>
    <property type="evidence" value="ECO:0007669"/>
    <property type="project" value="UniProtKB-UniRule"/>
</dbReference>
<name>A0A2W5THJ0_9BACT</name>
<comment type="pathway">
    <text evidence="1 8">Purine metabolism; IMP biosynthesis via de novo pathway; 5-amino-1-(5-phospho-D-ribosyl)imidazole-4-carboxamide from 5-amino-1-(5-phospho-D-ribosyl)imidazole-4-carboxylate: step 1/2.</text>
</comment>
<dbReference type="EC" id="6.3.2.6" evidence="8"/>
<keyword evidence="3 8" id="KW-0436">Ligase</keyword>
<evidence type="ECO:0000259" key="9">
    <source>
        <dbReference type="Pfam" id="PF01259"/>
    </source>
</evidence>
<organism evidence="10 11">
    <name type="scientific">Archangium gephyra</name>
    <dbReference type="NCBI Taxonomy" id="48"/>
    <lineage>
        <taxon>Bacteria</taxon>
        <taxon>Pseudomonadati</taxon>
        <taxon>Myxococcota</taxon>
        <taxon>Myxococcia</taxon>
        <taxon>Myxococcales</taxon>
        <taxon>Cystobacterineae</taxon>
        <taxon>Archangiaceae</taxon>
        <taxon>Archangium</taxon>
    </lineage>
</organism>
<dbReference type="PANTHER" id="PTHR43700">
    <property type="entry name" value="PHOSPHORIBOSYLAMINOIMIDAZOLE-SUCCINOCARBOXAMIDE SYNTHASE"/>
    <property type="match status" value="1"/>
</dbReference>
<feature type="domain" description="SAICAR synthetase/ADE2 N-terminal" evidence="9">
    <location>
        <begin position="25"/>
        <end position="259"/>
    </location>
</feature>
<evidence type="ECO:0000256" key="3">
    <source>
        <dbReference type="ARBA" id="ARBA00022598"/>
    </source>
</evidence>
<comment type="catalytic activity">
    <reaction evidence="7 8">
        <text>5-amino-1-(5-phospho-D-ribosyl)imidazole-4-carboxylate + L-aspartate + ATP = (2S)-2-[5-amino-1-(5-phospho-beta-D-ribosyl)imidazole-4-carboxamido]succinate + ADP + phosphate + 2 H(+)</text>
        <dbReference type="Rhea" id="RHEA:22628"/>
        <dbReference type="ChEBI" id="CHEBI:15378"/>
        <dbReference type="ChEBI" id="CHEBI:29991"/>
        <dbReference type="ChEBI" id="CHEBI:30616"/>
        <dbReference type="ChEBI" id="CHEBI:43474"/>
        <dbReference type="ChEBI" id="CHEBI:58443"/>
        <dbReference type="ChEBI" id="CHEBI:77657"/>
        <dbReference type="ChEBI" id="CHEBI:456216"/>
        <dbReference type="EC" id="6.3.2.6"/>
    </reaction>
</comment>
<dbReference type="NCBIfam" id="NF009251">
    <property type="entry name" value="PRK12607.1"/>
    <property type="match status" value="1"/>
</dbReference>
<evidence type="ECO:0000256" key="5">
    <source>
        <dbReference type="ARBA" id="ARBA00022755"/>
    </source>
</evidence>
<evidence type="ECO:0000256" key="6">
    <source>
        <dbReference type="ARBA" id="ARBA00022840"/>
    </source>
</evidence>
<dbReference type="InterPro" id="IPR018236">
    <property type="entry name" value="SAICAR_synthetase_CS"/>
</dbReference>
<evidence type="ECO:0000256" key="7">
    <source>
        <dbReference type="ARBA" id="ARBA00048475"/>
    </source>
</evidence>
<evidence type="ECO:0000256" key="1">
    <source>
        <dbReference type="ARBA" id="ARBA00004672"/>
    </source>
</evidence>
<keyword evidence="6 8" id="KW-0067">ATP-binding</keyword>
<sequence>MADARLAAQLPHTLKDTDFPALGHKYRGKVRDTYAKGDHLVLVTTDRLSAFDHILTTLPFKGDLLNTLAHFWFKKTEHVVKNHVIDMPDPCVIVGRKAETFKVEFVVRAHLTGSLWRDYEAGRDPYALALPPGMKKDQAFDRPMITPSTKAPIGEHDEPMSEAAVVERGLMSQRDWERSKEAALGIFAEGQKQAAAQGLILVDTKYEFGLVGSELVVVDEMHTPDSSRFWVAEGSKERFERGQAQQMLDKENLRQWLITERGFSGQGTPPPIPDDVRVMLADKYLTAFERITGTKFDLQVGDVTARLQKNLKNAKLL</sequence>
<evidence type="ECO:0000256" key="8">
    <source>
        <dbReference type="HAMAP-Rule" id="MF_00137"/>
    </source>
</evidence>
<comment type="similarity">
    <text evidence="2 8">Belongs to the SAICAR synthetase family.</text>
</comment>
<dbReference type="SUPFAM" id="SSF56104">
    <property type="entry name" value="SAICAR synthase-like"/>
    <property type="match status" value="1"/>
</dbReference>
<gene>
    <name evidence="8" type="primary">purC</name>
    <name evidence="10" type="ORF">DI536_14205</name>
</gene>
<dbReference type="EMBL" id="QFQP01000011">
    <property type="protein sequence ID" value="PZR12723.1"/>
    <property type="molecule type" value="Genomic_DNA"/>
</dbReference>
<dbReference type="GO" id="GO:0005524">
    <property type="term" value="F:ATP binding"/>
    <property type="evidence" value="ECO:0007669"/>
    <property type="project" value="UniProtKB-KW"/>
</dbReference>
<accession>A0A2W5THJ0</accession>
<dbReference type="GO" id="GO:0005737">
    <property type="term" value="C:cytoplasm"/>
    <property type="evidence" value="ECO:0007669"/>
    <property type="project" value="TreeGrafter"/>
</dbReference>
<evidence type="ECO:0000256" key="2">
    <source>
        <dbReference type="ARBA" id="ARBA00010190"/>
    </source>
</evidence>
<protein>
    <recommendedName>
        <fullName evidence="8">Phosphoribosylaminoimidazole-succinocarboxamide synthase</fullName>
        <ecNumber evidence="8">6.3.2.6</ecNumber>
    </recommendedName>
    <alternativeName>
        <fullName evidence="8">SAICAR synthetase</fullName>
    </alternativeName>
</protein>
<keyword evidence="4 8" id="KW-0547">Nucleotide-binding</keyword>